<organism evidence="3 4">
    <name type="scientific">Janibacter alkaliphilus</name>
    <dbReference type="NCBI Taxonomy" id="1069963"/>
    <lineage>
        <taxon>Bacteria</taxon>
        <taxon>Bacillati</taxon>
        <taxon>Actinomycetota</taxon>
        <taxon>Actinomycetes</taxon>
        <taxon>Micrococcales</taxon>
        <taxon>Intrasporangiaceae</taxon>
        <taxon>Janibacter</taxon>
    </lineage>
</organism>
<dbReference type="EMBL" id="JACBZX010000001">
    <property type="protein sequence ID" value="NYG36641.1"/>
    <property type="molecule type" value="Genomic_DNA"/>
</dbReference>
<dbReference type="Pfam" id="PF10615">
    <property type="entry name" value="DUF2470"/>
    <property type="match status" value="1"/>
</dbReference>
<protein>
    <recommendedName>
        <fullName evidence="2">DUF2470 domain-containing protein</fullName>
    </recommendedName>
</protein>
<evidence type="ECO:0000256" key="1">
    <source>
        <dbReference type="SAM" id="MobiDB-lite"/>
    </source>
</evidence>
<dbReference type="SUPFAM" id="SSF50475">
    <property type="entry name" value="FMN-binding split barrel"/>
    <property type="match status" value="1"/>
</dbReference>
<dbReference type="Proteomes" id="UP000592181">
    <property type="component" value="Unassembled WGS sequence"/>
</dbReference>
<dbReference type="RefSeq" id="WP_179462109.1">
    <property type="nucleotide sequence ID" value="NZ_JACBZX010000001.1"/>
</dbReference>
<dbReference type="AlphaFoldDB" id="A0A852XDV0"/>
<gene>
    <name evidence="3" type="ORF">BJY28_001110</name>
</gene>
<dbReference type="InterPro" id="IPR037119">
    <property type="entry name" value="Haem_oxidase_HugZ-like_sf"/>
</dbReference>
<name>A0A852XDV0_9MICO</name>
<dbReference type="Gene3D" id="3.20.180.10">
    <property type="entry name" value="PNP-oxidase-like"/>
    <property type="match status" value="1"/>
</dbReference>
<proteinExistence type="predicted"/>
<evidence type="ECO:0000259" key="2">
    <source>
        <dbReference type="Pfam" id="PF10615"/>
    </source>
</evidence>
<feature type="region of interest" description="Disordered" evidence="1">
    <location>
        <begin position="1"/>
        <end position="20"/>
    </location>
</feature>
<reference evidence="3 4" key="1">
    <citation type="submission" date="2020-07" db="EMBL/GenBank/DDBJ databases">
        <title>Sequencing the genomes of 1000 actinobacteria strains.</title>
        <authorList>
            <person name="Klenk H.-P."/>
        </authorList>
    </citation>
    <scope>NUCLEOTIDE SEQUENCE [LARGE SCALE GENOMIC DNA]</scope>
    <source>
        <strain evidence="3 4">DSM 24723</strain>
    </source>
</reference>
<evidence type="ECO:0000313" key="4">
    <source>
        <dbReference type="Proteomes" id="UP000592181"/>
    </source>
</evidence>
<sequence length="252" mass="27424">MPNLTGRESTASLPSTSPAEHARTMLATASGVELRSGSWTRQVMRHAIDLDGSILVPEADLTGRPRIARPGTPAPVLTLSALDVCVVPQPDRVRGGVILRGPVHRIPGALPEGVREYLTEHTRSDEVVRLYPTSVSVQWRCEGGFGWRALPVEDYTCADLDALVGWESEWISHLADHHDDALTHLARRADPDLPVEIGVLRPVLADRFGLVLRHYAGDAVRDVRIPFPHEVTCGCEAVEGLNRLLGTLGPEA</sequence>
<comment type="caution">
    <text evidence="3">The sequence shown here is derived from an EMBL/GenBank/DDBJ whole genome shotgun (WGS) entry which is preliminary data.</text>
</comment>
<accession>A0A852XDV0</accession>
<feature type="domain" description="DUF2470" evidence="2">
    <location>
        <begin position="168"/>
        <end position="232"/>
    </location>
</feature>
<dbReference type="InterPro" id="IPR019595">
    <property type="entry name" value="DUF2470"/>
</dbReference>
<evidence type="ECO:0000313" key="3">
    <source>
        <dbReference type="EMBL" id="NYG36641.1"/>
    </source>
</evidence>
<keyword evidence="4" id="KW-1185">Reference proteome</keyword>
<feature type="compositionally biased region" description="Polar residues" evidence="1">
    <location>
        <begin position="1"/>
        <end position="18"/>
    </location>
</feature>